<evidence type="ECO:0000256" key="1">
    <source>
        <dbReference type="ARBA" id="ARBA00004141"/>
    </source>
</evidence>
<dbReference type="AlphaFoldDB" id="A0A381YFL8"/>
<dbReference type="PANTHER" id="PTHR30474">
    <property type="entry name" value="CELL CYCLE PROTEIN"/>
    <property type="match status" value="1"/>
</dbReference>
<keyword evidence="4 12" id="KW-0812">Transmembrane</keyword>
<evidence type="ECO:0000256" key="5">
    <source>
        <dbReference type="ARBA" id="ARBA00022960"/>
    </source>
</evidence>
<feature type="transmembrane region" description="Helical" evidence="12">
    <location>
        <begin position="145"/>
        <end position="162"/>
    </location>
</feature>
<proteinExistence type="predicted"/>
<feature type="transmembrane region" description="Helical" evidence="12">
    <location>
        <begin position="190"/>
        <end position="206"/>
    </location>
</feature>
<keyword evidence="5" id="KW-0133">Cell shape</keyword>
<evidence type="ECO:0000256" key="10">
    <source>
        <dbReference type="ARBA" id="ARBA00044770"/>
    </source>
</evidence>
<feature type="transmembrane region" description="Helical" evidence="12">
    <location>
        <begin position="304"/>
        <end position="332"/>
    </location>
</feature>
<dbReference type="PANTHER" id="PTHR30474:SF2">
    <property type="entry name" value="PEPTIDOGLYCAN GLYCOSYLTRANSFERASE FTSW-RELATED"/>
    <property type="match status" value="1"/>
</dbReference>
<name>A0A381YFL8_9ZZZZ</name>
<dbReference type="GO" id="GO:0015648">
    <property type="term" value="F:lipid-linked peptidoglycan transporter activity"/>
    <property type="evidence" value="ECO:0007669"/>
    <property type="project" value="TreeGrafter"/>
</dbReference>
<dbReference type="EMBL" id="UINC01018134">
    <property type="protein sequence ID" value="SVA75878.1"/>
    <property type="molecule type" value="Genomic_DNA"/>
</dbReference>
<protein>
    <recommendedName>
        <fullName evidence="10">peptidoglycan glycosyltransferase</fullName>
        <ecNumber evidence="10">2.4.99.28</ecNumber>
    </recommendedName>
    <alternativeName>
        <fullName evidence="9">Peptidoglycan polymerase</fullName>
    </alternativeName>
</protein>
<evidence type="ECO:0000256" key="9">
    <source>
        <dbReference type="ARBA" id="ARBA00032370"/>
    </source>
</evidence>
<feature type="transmembrane region" description="Helical" evidence="12">
    <location>
        <begin position="75"/>
        <end position="94"/>
    </location>
</feature>
<dbReference type="GO" id="GO:0008360">
    <property type="term" value="P:regulation of cell shape"/>
    <property type="evidence" value="ECO:0007669"/>
    <property type="project" value="UniProtKB-KW"/>
</dbReference>
<dbReference type="Pfam" id="PF01098">
    <property type="entry name" value="FTSW_RODA_SPOVE"/>
    <property type="match status" value="1"/>
</dbReference>
<keyword evidence="8 12" id="KW-0472">Membrane</keyword>
<comment type="catalytic activity">
    <reaction evidence="11">
        <text>[GlcNAc-(1-&gt;4)-Mur2Ac(oyl-L-Ala-gamma-D-Glu-L-Lys-D-Ala-D-Ala)](n)-di-trans,octa-cis-undecaprenyl diphosphate + beta-D-GlcNAc-(1-&gt;4)-Mur2Ac(oyl-L-Ala-gamma-D-Glu-L-Lys-D-Ala-D-Ala)-di-trans,octa-cis-undecaprenyl diphosphate = [GlcNAc-(1-&gt;4)-Mur2Ac(oyl-L-Ala-gamma-D-Glu-L-Lys-D-Ala-D-Ala)](n+1)-di-trans,octa-cis-undecaprenyl diphosphate + di-trans,octa-cis-undecaprenyl diphosphate + H(+)</text>
        <dbReference type="Rhea" id="RHEA:23708"/>
        <dbReference type="Rhea" id="RHEA-COMP:9602"/>
        <dbReference type="Rhea" id="RHEA-COMP:9603"/>
        <dbReference type="ChEBI" id="CHEBI:15378"/>
        <dbReference type="ChEBI" id="CHEBI:58405"/>
        <dbReference type="ChEBI" id="CHEBI:60033"/>
        <dbReference type="ChEBI" id="CHEBI:78435"/>
        <dbReference type="EC" id="2.4.99.28"/>
    </reaction>
</comment>
<comment type="subcellular location">
    <subcellularLocation>
        <location evidence="1">Membrane</location>
        <topology evidence="1">Multi-pass membrane protein</topology>
    </subcellularLocation>
</comment>
<dbReference type="GO" id="GO:0008955">
    <property type="term" value="F:peptidoglycan glycosyltransferase activity"/>
    <property type="evidence" value="ECO:0007669"/>
    <property type="project" value="UniProtKB-EC"/>
</dbReference>
<organism evidence="13">
    <name type="scientific">marine metagenome</name>
    <dbReference type="NCBI Taxonomy" id="408172"/>
    <lineage>
        <taxon>unclassified sequences</taxon>
        <taxon>metagenomes</taxon>
        <taxon>ecological metagenomes</taxon>
    </lineage>
</organism>
<evidence type="ECO:0000256" key="7">
    <source>
        <dbReference type="ARBA" id="ARBA00022989"/>
    </source>
</evidence>
<dbReference type="InterPro" id="IPR001182">
    <property type="entry name" value="FtsW/RodA"/>
</dbReference>
<evidence type="ECO:0000256" key="11">
    <source>
        <dbReference type="ARBA" id="ARBA00049902"/>
    </source>
</evidence>
<reference evidence="13" key="1">
    <citation type="submission" date="2018-05" db="EMBL/GenBank/DDBJ databases">
        <authorList>
            <person name="Lanie J.A."/>
            <person name="Ng W.-L."/>
            <person name="Kazmierczak K.M."/>
            <person name="Andrzejewski T.M."/>
            <person name="Davidsen T.M."/>
            <person name="Wayne K.J."/>
            <person name="Tettelin H."/>
            <person name="Glass J.I."/>
            <person name="Rusch D."/>
            <person name="Podicherti R."/>
            <person name="Tsui H.-C.T."/>
            <person name="Winkler M.E."/>
        </authorList>
    </citation>
    <scope>NUCLEOTIDE SEQUENCE</scope>
</reference>
<keyword evidence="6" id="KW-0573">Peptidoglycan synthesis</keyword>
<keyword evidence="3" id="KW-0808">Transferase</keyword>
<accession>A0A381YFL8</accession>
<evidence type="ECO:0000256" key="12">
    <source>
        <dbReference type="SAM" id="Phobius"/>
    </source>
</evidence>
<feature type="transmembrane region" description="Helical" evidence="12">
    <location>
        <begin position="344"/>
        <end position="363"/>
    </location>
</feature>
<feature type="transmembrane region" description="Helical" evidence="12">
    <location>
        <begin position="265"/>
        <end position="292"/>
    </location>
</feature>
<evidence type="ECO:0000256" key="3">
    <source>
        <dbReference type="ARBA" id="ARBA00022679"/>
    </source>
</evidence>
<feature type="transmembrane region" description="Helical" evidence="12">
    <location>
        <begin position="50"/>
        <end position="68"/>
    </location>
</feature>
<keyword evidence="2" id="KW-0328">Glycosyltransferase</keyword>
<keyword evidence="7 12" id="KW-1133">Transmembrane helix</keyword>
<evidence type="ECO:0000256" key="6">
    <source>
        <dbReference type="ARBA" id="ARBA00022984"/>
    </source>
</evidence>
<dbReference type="EC" id="2.4.99.28" evidence="10"/>
<evidence type="ECO:0000313" key="13">
    <source>
        <dbReference type="EMBL" id="SVA75878.1"/>
    </source>
</evidence>
<gene>
    <name evidence="13" type="ORF">METZ01_LOCUS128732</name>
</gene>
<evidence type="ECO:0000256" key="8">
    <source>
        <dbReference type="ARBA" id="ARBA00023136"/>
    </source>
</evidence>
<dbReference type="GO" id="GO:0051301">
    <property type="term" value="P:cell division"/>
    <property type="evidence" value="ECO:0007669"/>
    <property type="project" value="InterPro"/>
</dbReference>
<dbReference type="GO" id="GO:0005886">
    <property type="term" value="C:plasma membrane"/>
    <property type="evidence" value="ECO:0007669"/>
    <property type="project" value="TreeGrafter"/>
</dbReference>
<sequence>MIIQKYDRQLLIYLCILAVLGTVMLYSASWYESFATSNGRTDMLYLQNHLKRLLVGVFFLFGFLILDYRMLKDIAPYLVMASILLLIITKIYYLANGHSWYKPSRWLYVGPFSLQTSDLARFSIIVFMAYYADKKREQLQQFQKGLLPALGLLTIIMGLIIIQPDYSTALMIGAIGVLILFIGGAQISQLSLSGAGALLIGIPVLLSREYRRIRIFSFFGIGDDPDAGYQASQSLISLGNGGIFGVGLGNSIEKNHFLPTPHTDFIFAIIGEELGFIIGTVPVLTLFLLIFFRGLKIAKECTDPFGVFLAVGIAFNLVLYAFVNAAVVSGIFPVTGLPMPMVSYGGSEMVTNMAMMGILLNISQSRRSVGSKRGWSPALYG</sequence>
<feature type="transmembrane region" description="Helical" evidence="12">
    <location>
        <begin position="12"/>
        <end position="30"/>
    </location>
</feature>
<dbReference type="GO" id="GO:0009252">
    <property type="term" value="P:peptidoglycan biosynthetic process"/>
    <property type="evidence" value="ECO:0007669"/>
    <property type="project" value="UniProtKB-KW"/>
</dbReference>
<dbReference type="GO" id="GO:0032153">
    <property type="term" value="C:cell division site"/>
    <property type="evidence" value="ECO:0007669"/>
    <property type="project" value="TreeGrafter"/>
</dbReference>
<evidence type="ECO:0000256" key="4">
    <source>
        <dbReference type="ARBA" id="ARBA00022692"/>
    </source>
</evidence>
<evidence type="ECO:0000256" key="2">
    <source>
        <dbReference type="ARBA" id="ARBA00022676"/>
    </source>
</evidence>